<accession>A0ABY1Y7Z1</accession>
<dbReference type="PROSITE" id="PS50983">
    <property type="entry name" value="FE_B12_PBP"/>
    <property type="match status" value="1"/>
</dbReference>
<dbReference type="Proteomes" id="UP000294239">
    <property type="component" value="Unassembled WGS sequence"/>
</dbReference>
<dbReference type="PANTHER" id="PTHR30535">
    <property type="entry name" value="VITAMIN B12-BINDING PROTEIN"/>
    <property type="match status" value="1"/>
</dbReference>
<reference evidence="2 3" key="1">
    <citation type="submission" date="2019-02" db="EMBL/GenBank/DDBJ databases">
        <title>Current taxonomic status of genus Agrobacterium and description of Agrobacterium cavarae sp. nov. isolated from maize roots.</title>
        <authorList>
            <person name="Flores-Felix J.D."/>
            <person name="Menendez E."/>
            <person name="Ramirez-Bahena M.H."/>
            <person name="Garcia-Fraile P."/>
            <person name="Velazquez E."/>
        </authorList>
    </citation>
    <scope>NUCLEOTIDE SEQUENCE [LARGE SCALE GENOMIC DNA]</scope>
    <source>
        <strain evidence="2 3">RZME10</strain>
    </source>
</reference>
<evidence type="ECO:0000313" key="2">
    <source>
        <dbReference type="EMBL" id="TBN12417.1"/>
    </source>
</evidence>
<dbReference type="InterPro" id="IPR050902">
    <property type="entry name" value="ABC_Transporter_SBP"/>
</dbReference>
<dbReference type="Gene3D" id="3.40.50.1980">
    <property type="entry name" value="Nitrogenase molybdenum iron protein domain"/>
    <property type="match status" value="2"/>
</dbReference>
<feature type="domain" description="Fe/B12 periplasmic-binding" evidence="1">
    <location>
        <begin position="14"/>
        <end position="314"/>
    </location>
</feature>
<organism evidence="2 3">
    <name type="scientific">Agrobacterium cavarae</name>
    <dbReference type="NCBI Taxonomy" id="2528239"/>
    <lineage>
        <taxon>Bacteria</taxon>
        <taxon>Pseudomonadati</taxon>
        <taxon>Pseudomonadota</taxon>
        <taxon>Alphaproteobacteria</taxon>
        <taxon>Hyphomicrobiales</taxon>
        <taxon>Rhizobiaceae</taxon>
        <taxon>Rhizobium/Agrobacterium group</taxon>
        <taxon>Agrobacterium</taxon>
    </lineage>
</organism>
<dbReference type="EMBL" id="SISF01000030">
    <property type="protein sequence ID" value="TBN12417.1"/>
    <property type="molecule type" value="Genomic_DNA"/>
</dbReference>
<dbReference type="InterPro" id="IPR002491">
    <property type="entry name" value="ABC_transptr_periplasmic_BD"/>
</dbReference>
<evidence type="ECO:0000259" key="1">
    <source>
        <dbReference type="PROSITE" id="PS50983"/>
    </source>
</evidence>
<dbReference type="PANTHER" id="PTHR30535:SF34">
    <property type="entry name" value="MOLYBDATE-BINDING PROTEIN MOLA"/>
    <property type="match status" value="1"/>
</dbReference>
<comment type="caution">
    <text evidence="2">The sequence shown here is derived from an EMBL/GenBank/DDBJ whole genome shotgun (WGS) entry which is preliminary data.</text>
</comment>
<name>A0ABY1Y7Z1_9HYPH</name>
<gene>
    <name evidence="2" type="ORF">EYC79_12870</name>
</gene>
<dbReference type="SUPFAM" id="SSF53807">
    <property type="entry name" value="Helical backbone' metal receptor"/>
    <property type="match status" value="1"/>
</dbReference>
<protein>
    <submittedName>
        <fullName evidence="2">ABC transporter substrate-binding protein</fullName>
    </submittedName>
</protein>
<proteinExistence type="predicted"/>
<evidence type="ECO:0000313" key="3">
    <source>
        <dbReference type="Proteomes" id="UP000294239"/>
    </source>
</evidence>
<keyword evidence="3" id="KW-1185">Reference proteome</keyword>
<dbReference type="Pfam" id="PF01497">
    <property type="entry name" value="Peripla_BP_2"/>
    <property type="match status" value="1"/>
</dbReference>
<sequence>MAGRQVSLPGAPKRIILLEAHDLLTMSLLHPDPASIVAGWAAIDRIDSPALIKSLSNGHQITVIGKQTPDSVSLEQLISLAPDLVVTTAFMSPQGGADPIVSRLNDLKIPVVYSDISSNALTDSQNTDPVALVKAYMRMWGKILGVPQKAEAFLSVVEDGLASVTTRVSKAPRVTTYLEVQSTPDDCCWAAGRKVWGELLALAGGQPLPGVKAPYFEKLSLEYVLTTPHDVYIASGGGWAAGNRPAIGPGLDREAARESLEKLVESRSGFAQLPSAVNKRVYGIWTGLISNLPLNVLFVVLTAKWLHPELCSDLEPEAILTKINTEFAAFAIEGPLWVSL</sequence>